<evidence type="ECO:0000256" key="1">
    <source>
        <dbReference type="SAM" id="MobiDB-lite"/>
    </source>
</evidence>
<dbReference type="EMBL" id="JAADJZ010000012">
    <property type="protein sequence ID" value="KAF2871327.1"/>
    <property type="molecule type" value="Genomic_DNA"/>
</dbReference>
<evidence type="ECO:0000313" key="2">
    <source>
        <dbReference type="EMBL" id="KAF2871327.1"/>
    </source>
</evidence>
<sequence length="401" mass="45016">MPASKRQKTSTRSSASTRTEEDKATPHKNDKNEANNTSETEEEGDPHEYICIPRDLFDAEAEKSAANVVDSADTESGDSNAESDELDAEAETPSEEPASSRSRQTAHEIYSKDFKEGKAKGIYGSLASKHPDWKWVTMRAAFDKHDFLRLKEKYCDPDFFGMYIYNDWKGWGLQEITENLMVEFDNAFHKKGGPSLNEMWVLISALGRWIASDPAELINNEDGETVCKLCGLIGCALLTMLRALDSAGELKPQSTFLDLPLVISFYLAWSHDLPAYGIEGDVVAWRKQAVALFKRGNLDPSKGIFSTAKLLDKLEKAPNYDGLAVALGAVPEPESEDYKDPGDWETLFKKYKKGRNLKMGRTHYDITKMSRAERASYAFDRKDPLAHVSVEDLKNDRLDFV</sequence>
<feature type="region of interest" description="Disordered" evidence="1">
    <location>
        <begin position="1"/>
        <end position="106"/>
    </location>
</feature>
<comment type="caution">
    <text evidence="2">The sequence shown here is derived from an EMBL/GenBank/DDBJ whole genome shotgun (WGS) entry which is preliminary data.</text>
</comment>
<keyword evidence="3" id="KW-1185">Reference proteome</keyword>
<organism evidence="2 3">
    <name type="scientific">Massariosphaeria phaeospora</name>
    <dbReference type="NCBI Taxonomy" id="100035"/>
    <lineage>
        <taxon>Eukaryota</taxon>
        <taxon>Fungi</taxon>
        <taxon>Dikarya</taxon>
        <taxon>Ascomycota</taxon>
        <taxon>Pezizomycotina</taxon>
        <taxon>Dothideomycetes</taxon>
        <taxon>Pleosporomycetidae</taxon>
        <taxon>Pleosporales</taxon>
        <taxon>Pleosporales incertae sedis</taxon>
        <taxon>Massariosphaeria</taxon>
    </lineage>
</organism>
<feature type="compositionally biased region" description="Basic and acidic residues" evidence="1">
    <location>
        <begin position="18"/>
        <end position="33"/>
    </location>
</feature>
<name>A0A7C8IEV5_9PLEO</name>
<dbReference type="AlphaFoldDB" id="A0A7C8IEV5"/>
<feature type="compositionally biased region" description="Acidic residues" evidence="1">
    <location>
        <begin position="72"/>
        <end position="94"/>
    </location>
</feature>
<protein>
    <submittedName>
        <fullName evidence="2">Uncharacterized protein</fullName>
    </submittedName>
</protein>
<dbReference type="Proteomes" id="UP000481861">
    <property type="component" value="Unassembled WGS sequence"/>
</dbReference>
<dbReference type="OrthoDB" id="10037289at2759"/>
<proteinExistence type="predicted"/>
<reference evidence="2 3" key="1">
    <citation type="submission" date="2020-01" db="EMBL/GenBank/DDBJ databases">
        <authorList>
            <consortium name="DOE Joint Genome Institute"/>
            <person name="Haridas S."/>
            <person name="Albert R."/>
            <person name="Binder M."/>
            <person name="Bloem J."/>
            <person name="Labutti K."/>
            <person name="Salamov A."/>
            <person name="Andreopoulos B."/>
            <person name="Baker S.E."/>
            <person name="Barry K."/>
            <person name="Bills G."/>
            <person name="Bluhm B.H."/>
            <person name="Cannon C."/>
            <person name="Castanera R."/>
            <person name="Culley D.E."/>
            <person name="Daum C."/>
            <person name="Ezra D."/>
            <person name="Gonzalez J.B."/>
            <person name="Henrissat B."/>
            <person name="Kuo A."/>
            <person name="Liang C."/>
            <person name="Lipzen A."/>
            <person name="Lutzoni F."/>
            <person name="Magnuson J."/>
            <person name="Mondo S."/>
            <person name="Nolan M."/>
            <person name="Ohm R."/>
            <person name="Pangilinan J."/>
            <person name="Park H.-J.H."/>
            <person name="Ramirez L."/>
            <person name="Alfaro M."/>
            <person name="Sun H."/>
            <person name="Tritt A."/>
            <person name="Yoshinaga Y."/>
            <person name="Zwiers L.-H.L."/>
            <person name="Turgeon B.G."/>
            <person name="Goodwin S.B."/>
            <person name="Spatafora J.W."/>
            <person name="Crous P.W."/>
            <person name="Grigoriev I.V."/>
        </authorList>
    </citation>
    <scope>NUCLEOTIDE SEQUENCE [LARGE SCALE GENOMIC DNA]</scope>
    <source>
        <strain evidence="2 3">CBS 611.86</strain>
    </source>
</reference>
<accession>A0A7C8IEV5</accession>
<gene>
    <name evidence="2" type="ORF">BDV95DRAFT_607582</name>
</gene>
<evidence type="ECO:0000313" key="3">
    <source>
        <dbReference type="Proteomes" id="UP000481861"/>
    </source>
</evidence>